<dbReference type="CDD" id="cd04301">
    <property type="entry name" value="NAT_SF"/>
    <property type="match status" value="1"/>
</dbReference>
<dbReference type="Pfam" id="PF13302">
    <property type="entry name" value="Acetyltransf_3"/>
    <property type="match status" value="1"/>
</dbReference>
<dbReference type="Proteomes" id="UP000219632">
    <property type="component" value="Unassembled WGS sequence"/>
</dbReference>
<evidence type="ECO:0000313" key="2">
    <source>
        <dbReference type="EMBL" id="PDK41034.1"/>
    </source>
</evidence>
<accession>A0ABX4ICT9</accession>
<gene>
    <name evidence="2" type="ORF">AFZ32_08960</name>
</gene>
<evidence type="ECO:0000313" key="3">
    <source>
        <dbReference type="Proteomes" id="UP000219632"/>
    </source>
</evidence>
<dbReference type="RefSeq" id="WP_097350481.1">
    <property type="nucleotide sequence ID" value="NZ_JACTHC010000004.1"/>
</dbReference>
<dbReference type="InterPro" id="IPR051908">
    <property type="entry name" value="Ribosomal_N-acetyltransferase"/>
</dbReference>
<dbReference type="PROSITE" id="PS51186">
    <property type="entry name" value="GNAT"/>
    <property type="match status" value="1"/>
</dbReference>
<dbReference type="InterPro" id="IPR016181">
    <property type="entry name" value="Acyl_CoA_acyltransferase"/>
</dbReference>
<sequence>MENRKQMIKTERLFLSEMTLADTEVLFGYWSDDSVTRYMNIEPFQSMQPVEEMIRMLRQLEMEEKALRCVIILQSTGEIIGTCGFNYIDHENHRAEIAYDLGTRFWRQGYATEAVRALMEWGKESFKLHRIEAKVDPRNVSSITLLEKLGFLEEGLLRDYEKIGTAYQDVKLFSWLNINK</sequence>
<dbReference type="Gene3D" id="3.40.630.30">
    <property type="match status" value="1"/>
</dbReference>
<dbReference type="PANTHER" id="PTHR43441">
    <property type="entry name" value="RIBOSOMAL-PROTEIN-SERINE ACETYLTRANSFERASE"/>
    <property type="match status" value="1"/>
</dbReference>
<name>A0ABX4ICT9_LISWE</name>
<reference evidence="2 3" key="1">
    <citation type="submission" date="2017-09" db="EMBL/GenBank/DDBJ databases">
        <title>Draft Genomes of 144 Listeria Monocytogenes isolates from foods.</title>
        <authorList>
            <person name="Wu C.H."/>
            <person name="Ng J."/>
            <person name="Kiang D."/>
            <person name="Chen C.-Y."/>
            <person name="Frink S."/>
            <person name="Lafrades M."/>
            <person name="Morales C."/>
            <person name="Park P."/>
            <person name="Zwick M."/>
        </authorList>
    </citation>
    <scope>NUCLEOTIDE SEQUENCE [LARGE SCALE GENOMIC DNA]</scope>
    <source>
        <strain evidence="2 3">CDPHFDLB-F14M01633.75-2</strain>
    </source>
</reference>
<comment type="caution">
    <text evidence="2">The sequence shown here is derived from an EMBL/GenBank/DDBJ whole genome shotgun (WGS) entry which is preliminary data.</text>
</comment>
<dbReference type="EMBL" id="NYPG01000004">
    <property type="protein sequence ID" value="PDK41034.1"/>
    <property type="molecule type" value="Genomic_DNA"/>
</dbReference>
<dbReference type="InterPro" id="IPR000182">
    <property type="entry name" value="GNAT_dom"/>
</dbReference>
<organism evidence="2 3">
    <name type="scientific">Listeria welshimeri</name>
    <dbReference type="NCBI Taxonomy" id="1643"/>
    <lineage>
        <taxon>Bacteria</taxon>
        <taxon>Bacillati</taxon>
        <taxon>Bacillota</taxon>
        <taxon>Bacilli</taxon>
        <taxon>Bacillales</taxon>
        <taxon>Listeriaceae</taxon>
        <taxon>Listeria</taxon>
    </lineage>
</organism>
<feature type="domain" description="N-acetyltransferase" evidence="1">
    <location>
        <begin position="13"/>
        <end position="174"/>
    </location>
</feature>
<keyword evidence="3" id="KW-1185">Reference proteome</keyword>
<dbReference type="PANTHER" id="PTHR43441:SF11">
    <property type="entry name" value="RIBOSOMAL-PROTEIN-SERINE ACETYLTRANSFERASE"/>
    <property type="match status" value="1"/>
</dbReference>
<protein>
    <submittedName>
        <fullName evidence="2">GNAT family N-acetyltransferase</fullName>
    </submittedName>
</protein>
<proteinExistence type="predicted"/>
<dbReference type="SUPFAM" id="SSF55729">
    <property type="entry name" value="Acyl-CoA N-acyltransferases (Nat)"/>
    <property type="match status" value="1"/>
</dbReference>
<evidence type="ECO:0000259" key="1">
    <source>
        <dbReference type="PROSITE" id="PS51186"/>
    </source>
</evidence>